<evidence type="ECO:0000313" key="2">
    <source>
        <dbReference type="Proteomes" id="UP001500213"/>
    </source>
</evidence>
<keyword evidence="2" id="KW-1185">Reference proteome</keyword>
<evidence type="ECO:0000313" key="1">
    <source>
        <dbReference type="EMBL" id="GAA4193623.1"/>
    </source>
</evidence>
<gene>
    <name evidence="1" type="ORF">GCM10022288_27700</name>
</gene>
<protein>
    <recommendedName>
        <fullName evidence="3">PilZ domain-containing protein</fullName>
    </recommendedName>
</protein>
<organism evidence="1 2">
    <name type="scientific">Gryllotalpicola kribbensis</name>
    <dbReference type="NCBI Taxonomy" id="993084"/>
    <lineage>
        <taxon>Bacteria</taxon>
        <taxon>Bacillati</taxon>
        <taxon>Actinomycetota</taxon>
        <taxon>Actinomycetes</taxon>
        <taxon>Micrococcales</taxon>
        <taxon>Microbacteriaceae</taxon>
        <taxon>Gryllotalpicola</taxon>
    </lineage>
</organism>
<proteinExistence type="predicted"/>
<dbReference type="RefSeq" id="WP_344777890.1">
    <property type="nucleotide sequence ID" value="NZ_BAABBX010000016.1"/>
</dbReference>
<comment type="caution">
    <text evidence="1">The sequence shown here is derived from an EMBL/GenBank/DDBJ whole genome shotgun (WGS) entry which is preliminary data.</text>
</comment>
<dbReference type="EMBL" id="BAABBX010000016">
    <property type="protein sequence ID" value="GAA4193623.1"/>
    <property type="molecule type" value="Genomic_DNA"/>
</dbReference>
<evidence type="ECO:0008006" key="3">
    <source>
        <dbReference type="Google" id="ProtNLM"/>
    </source>
</evidence>
<reference evidence="2" key="1">
    <citation type="journal article" date="2019" name="Int. J. Syst. Evol. Microbiol.">
        <title>The Global Catalogue of Microorganisms (GCM) 10K type strain sequencing project: providing services to taxonomists for standard genome sequencing and annotation.</title>
        <authorList>
            <consortium name="The Broad Institute Genomics Platform"/>
            <consortium name="The Broad Institute Genome Sequencing Center for Infectious Disease"/>
            <person name="Wu L."/>
            <person name="Ma J."/>
        </authorList>
    </citation>
    <scope>NUCLEOTIDE SEQUENCE [LARGE SCALE GENOMIC DNA]</scope>
    <source>
        <strain evidence="2">JCM 17593</strain>
    </source>
</reference>
<dbReference type="Proteomes" id="UP001500213">
    <property type="component" value="Unassembled WGS sequence"/>
</dbReference>
<accession>A0ABP8AYG2</accession>
<name>A0ABP8AYG2_9MICO</name>
<sequence length="108" mass="11920">MDESEDADRGALLARIRPWSVGVNLAGFPVSAGFPAPRRFEVYENGLLVRALTTTEFIERGDIMLITRVPLGVRIHWEYGAGEAIAFVSSFRRGRIVRALEGAGFRVA</sequence>